<dbReference type="Proteomes" id="UP000276133">
    <property type="component" value="Unassembled WGS sequence"/>
</dbReference>
<reference evidence="1 2" key="1">
    <citation type="journal article" date="2018" name="Sci. Rep.">
        <title>Genomic signatures of local adaptation to the degree of environmental predictability in rotifers.</title>
        <authorList>
            <person name="Franch-Gras L."/>
            <person name="Hahn C."/>
            <person name="Garcia-Roger E.M."/>
            <person name="Carmona M.J."/>
            <person name="Serra M."/>
            <person name="Gomez A."/>
        </authorList>
    </citation>
    <scope>NUCLEOTIDE SEQUENCE [LARGE SCALE GENOMIC DNA]</scope>
    <source>
        <strain evidence="1">HYR1</strain>
    </source>
</reference>
<protein>
    <submittedName>
        <fullName evidence="1">Uncharacterized protein</fullName>
    </submittedName>
</protein>
<dbReference type="AlphaFoldDB" id="A0A3M7SBQ5"/>
<sequence>MIGNFCYISFPKKVRIKCLIRGDRVGPLSQILNLELNILSKNNLFKKLAVDCYSGASTCATTWRLKSPTAFMLQLLLKNGIS</sequence>
<gene>
    <name evidence="1" type="ORF">BpHYR1_009749</name>
</gene>
<name>A0A3M7SBQ5_BRAPC</name>
<comment type="caution">
    <text evidence="1">The sequence shown here is derived from an EMBL/GenBank/DDBJ whole genome shotgun (WGS) entry which is preliminary data.</text>
</comment>
<organism evidence="1 2">
    <name type="scientific">Brachionus plicatilis</name>
    <name type="common">Marine rotifer</name>
    <name type="synonym">Brachionus muelleri</name>
    <dbReference type="NCBI Taxonomy" id="10195"/>
    <lineage>
        <taxon>Eukaryota</taxon>
        <taxon>Metazoa</taxon>
        <taxon>Spiralia</taxon>
        <taxon>Gnathifera</taxon>
        <taxon>Rotifera</taxon>
        <taxon>Eurotatoria</taxon>
        <taxon>Monogononta</taxon>
        <taxon>Pseudotrocha</taxon>
        <taxon>Ploima</taxon>
        <taxon>Brachionidae</taxon>
        <taxon>Brachionus</taxon>
    </lineage>
</organism>
<evidence type="ECO:0000313" key="1">
    <source>
        <dbReference type="EMBL" id="RNA33159.1"/>
    </source>
</evidence>
<keyword evidence="2" id="KW-1185">Reference proteome</keyword>
<dbReference type="EMBL" id="REGN01001678">
    <property type="protein sequence ID" value="RNA33159.1"/>
    <property type="molecule type" value="Genomic_DNA"/>
</dbReference>
<evidence type="ECO:0000313" key="2">
    <source>
        <dbReference type="Proteomes" id="UP000276133"/>
    </source>
</evidence>
<accession>A0A3M7SBQ5</accession>
<proteinExistence type="predicted"/>